<evidence type="ECO:0000256" key="4">
    <source>
        <dbReference type="ARBA" id="ARBA00022536"/>
    </source>
</evidence>
<keyword evidence="4" id="KW-0245">EGF-like domain</keyword>
<dbReference type="OrthoDB" id="10045365at2759"/>
<name>A0A8T2PY13_CERRI</name>
<evidence type="ECO:0000256" key="8">
    <source>
        <dbReference type="ARBA" id="ARBA00022837"/>
    </source>
</evidence>
<dbReference type="PANTHER" id="PTHR22702">
    <property type="entry name" value="PROTEASE-ASSOCIATED DOMAIN-CONTAINING PROTEIN"/>
    <property type="match status" value="1"/>
</dbReference>
<evidence type="ECO:0000256" key="1">
    <source>
        <dbReference type="ARBA" id="ARBA00004479"/>
    </source>
</evidence>
<dbReference type="InterPro" id="IPR001881">
    <property type="entry name" value="EGF-like_Ca-bd_dom"/>
</dbReference>
<proteinExistence type="inferred from homology"/>
<protein>
    <recommendedName>
        <fullName evidence="15">EGF-like calcium-binding domain-containing protein</fullName>
    </recommendedName>
</protein>
<sequence length="495" mass="55503">MDSPGEDAAAAQYLNNISIPSALVQKDFGDRLKEALDGNKMVSIKLDWREALPHPDARVEYEIWSNSNDECGTKCDVQTDFVKNFRGAAQLLEKGGYTMFTPHYITWYCPKAFINSKQCKTQCINHGRYCAPDPEQDFNRGYDGKDVVLENLRQLCVHKVADKLNKSWIWWDYVTDFHIRCPMKEKKYNQECAEEVIKSLGVDLQKVRDCMGDPNADADNEVLKAEQEAQVGKGTRGDVTILPTVVVNDRQYRGKLDRGAVLKAICSGFQETTEPPVCLRPDMETNECLTNNGGCWEDKELNATACKDTFRGRVCECPMVHGVQFQGDGYKSCRAMGSGWCQIQNGGCWQGSADGKTFTACSESKSKCECPPGFEGDGVHSCEDIDECKMKSKCQCPECSCSNTYGSYECKCQGDLLYIREHDVCLSKKSEQSKAGYVAVMVILIGLCAAGIGAYIVYKYRLRSYMDSEVRAIMAQYMPLDSQDEVQRHTEEGTR</sequence>
<reference evidence="16" key="1">
    <citation type="submission" date="2021-08" db="EMBL/GenBank/DDBJ databases">
        <title>WGS assembly of Ceratopteris richardii.</title>
        <authorList>
            <person name="Marchant D.B."/>
            <person name="Chen G."/>
            <person name="Jenkins J."/>
            <person name="Shu S."/>
            <person name="Leebens-Mack J."/>
            <person name="Grimwood J."/>
            <person name="Schmutz J."/>
            <person name="Soltis P."/>
            <person name="Soltis D."/>
            <person name="Chen Z.-H."/>
        </authorList>
    </citation>
    <scope>NUCLEOTIDE SEQUENCE</scope>
    <source>
        <strain evidence="16">Whitten #5841</strain>
        <tissue evidence="16">Leaf</tissue>
    </source>
</reference>
<feature type="transmembrane region" description="Helical" evidence="14">
    <location>
        <begin position="435"/>
        <end position="458"/>
    </location>
</feature>
<comment type="subcellular location">
    <subcellularLocation>
        <location evidence="13">Endomembrane system</location>
        <topology evidence="13">Single-pass membrane protein</topology>
    </subcellularLocation>
    <subcellularLocation>
        <location evidence="1">Membrane</location>
        <topology evidence="1">Single-pass type I membrane protein</topology>
    </subcellularLocation>
</comment>
<dbReference type="Gene3D" id="3.50.30.30">
    <property type="match status" value="1"/>
</dbReference>
<keyword evidence="12" id="KW-0325">Glycoprotein</keyword>
<comment type="similarity">
    <text evidence="2">Belongs to the VSR (BP-80) family.</text>
</comment>
<accession>A0A8T2PY13</accession>
<evidence type="ECO:0000256" key="5">
    <source>
        <dbReference type="ARBA" id="ARBA00022692"/>
    </source>
</evidence>
<evidence type="ECO:0000256" key="12">
    <source>
        <dbReference type="ARBA" id="ARBA00023180"/>
    </source>
</evidence>
<evidence type="ECO:0000256" key="14">
    <source>
        <dbReference type="SAM" id="Phobius"/>
    </source>
</evidence>
<keyword evidence="5 14" id="KW-0812">Transmembrane</keyword>
<keyword evidence="3" id="KW-0813">Transport</keyword>
<dbReference type="Gene3D" id="3.40.30.10">
    <property type="entry name" value="Glutaredoxin"/>
    <property type="match status" value="1"/>
</dbReference>
<dbReference type="AlphaFoldDB" id="A0A8T2PY13"/>
<evidence type="ECO:0000256" key="13">
    <source>
        <dbReference type="ARBA" id="ARBA00037847"/>
    </source>
</evidence>
<evidence type="ECO:0000256" key="6">
    <source>
        <dbReference type="ARBA" id="ARBA00022729"/>
    </source>
</evidence>
<comment type="caution">
    <text evidence="16">The sequence shown here is derived from an EMBL/GenBank/DDBJ whole genome shotgun (WGS) entry which is preliminary data.</text>
</comment>
<dbReference type="Gene3D" id="2.10.25.10">
    <property type="entry name" value="Laminin"/>
    <property type="match status" value="2"/>
</dbReference>
<dbReference type="GO" id="GO:0016020">
    <property type="term" value="C:membrane"/>
    <property type="evidence" value="ECO:0007669"/>
    <property type="project" value="UniProtKB-SubCell"/>
</dbReference>
<dbReference type="Proteomes" id="UP000825935">
    <property type="component" value="Chromosome 39"/>
</dbReference>
<dbReference type="CDD" id="cd00054">
    <property type="entry name" value="EGF_CA"/>
    <property type="match status" value="1"/>
</dbReference>
<keyword evidence="7" id="KW-0677">Repeat</keyword>
<dbReference type="InterPro" id="IPR018097">
    <property type="entry name" value="EGF_Ca-bd_CS"/>
</dbReference>
<dbReference type="Pfam" id="PF12662">
    <property type="entry name" value="cEGF"/>
    <property type="match status" value="1"/>
</dbReference>
<gene>
    <name evidence="16" type="ORF">KP509_39G002400</name>
</gene>
<dbReference type="PROSITE" id="PS01187">
    <property type="entry name" value="EGF_CA"/>
    <property type="match status" value="1"/>
</dbReference>
<dbReference type="EMBL" id="CM035444">
    <property type="protein sequence ID" value="KAH7276315.1"/>
    <property type="molecule type" value="Genomic_DNA"/>
</dbReference>
<feature type="domain" description="EGF-like calcium-binding" evidence="15">
    <location>
        <begin position="384"/>
        <end position="426"/>
    </location>
</feature>
<dbReference type="FunFam" id="2.10.25.10:FF:000178">
    <property type="entry name" value="vacuolar-sorting receptor 1"/>
    <property type="match status" value="1"/>
</dbReference>
<evidence type="ECO:0000256" key="10">
    <source>
        <dbReference type="ARBA" id="ARBA00023136"/>
    </source>
</evidence>
<evidence type="ECO:0000313" key="16">
    <source>
        <dbReference type="EMBL" id="KAH7276315.1"/>
    </source>
</evidence>
<dbReference type="OMA" id="GYTTCAA"/>
<keyword evidence="11" id="KW-1015">Disulfide bond</keyword>
<evidence type="ECO:0000256" key="3">
    <source>
        <dbReference type="ARBA" id="ARBA00022448"/>
    </source>
</evidence>
<dbReference type="GO" id="GO:0005509">
    <property type="term" value="F:calcium ion binding"/>
    <property type="evidence" value="ECO:0007669"/>
    <property type="project" value="InterPro"/>
</dbReference>
<keyword evidence="9 14" id="KW-1133">Transmembrane helix</keyword>
<evidence type="ECO:0000313" key="17">
    <source>
        <dbReference type="Proteomes" id="UP000825935"/>
    </source>
</evidence>
<dbReference type="SMART" id="SM00179">
    <property type="entry name" value="EGF_CA"/>
    <property type="match status" value="1"/>
</dbReference>
<evidence type="ECO:0000256" key="2">
    <source>
        <dbReference type="ARBA" id="ARBA00007038"/>
    </source>
</evidence>
<evidence type="ECO:0000256" key="7">
    <source>
        <dbReference type="ARBA" id="ARBA00022737"/>
    </source>
</evidence>
<keyword evidence="10 14" id="KW-0472">Membrane</keyword>
<keyword evidence="6" id="KW-0732">Signal</keyword>
<dbReference type="InterPro" id="IPR026823">
    <property type="entry name" value="cEGF"/>
</dbReference>
<organism evidence="16 17">
    <name type="scientific">Ceratopteris richardii</name>
    <name type="common">Triangle waterfern</name>
    <dbReference type="NCBI Taxonomy" id="49495"/>
    <lineage>
        <taxon>Eukaryota</taxon>
        <taxon>Viridiplantae</taxon>
        <taxon>Streptophyta</taxon>
        <taxon>Embryophyta</taxon>
        <taxon>Tracheophyta</taxon>
        <taxon>Polypodiopsida</taxon>
        <taxon>Polypodiidae</taxon>
        <taxon>Polypodiales</taxon>
        <taxon>Pteridineae</taxon>
        <taxon>Pteridaceae</taxon>
        <taxon>Parkerioideae</taxon>
        <taxon>Ceratopteris</taxon>
    </lineage>
</organism>
<keyword evidence="8" id="KW-0106">Calcium</keyword>
<keyword evidence="17" id="KW-1185">Reference proteome</keyword>
<evidence type="ECO:0000259" key="15">
    <source>
        <dbReference type="SMART" id="SM00179"/>
    </source>
</evidence>
<dbReference type="Pfam" id="PF25011">
    <property type="entry name" value="VSR_TRX"/>
    <property type="match status" value="1"/>
</dbReference>
<evidence type="ECO:0000256" key="9">
    <source>
        <dbReference type="ARBA" id="ARBA00022989"/>
    </source>
</evidence>
<dbReference type="PANTHER" id="PTHR22702:SF1">
    <property type="entry name" value="PROTEASE-ASSOCIATED DOMAIN-CONTAINING PROTEIN 1"/>
    <property type="match status" value="1"/>
</dbReference>
<dbReference type="GO" id="GO:0012505">
    <property type="term" value="C:endomembrane system"/>
    <property type="evidence" value="ECO:0007669"/>
    <property type="project" value="UniProtKB-SubCell"/>
</dbReference>
<dbReference type="InterPro" id="IPR056858">
    <property type="entry name" value="VSR_TRX"/>
</dbReference>
<evidence type="ECO:0000256" key="11">
    <source>
        <dbReference type="ARBA" id="ARBA00023157"/>
    </source>
</evidence>